<keyword evidence="5 7" id="KW-0472">Membrane</keyword>
<feature type="compositionally biased region" description="Basic and acidic residues" evidence="6">
    <location>
        <begin position="215"/>
        <end position="233"/>
    </location>
</feature>
<evidence type="ECO:0000256" key="6">
    <source>
        <dbReference type="SAM" id="MobiDB-lite"/>
    </source>
</evidence>
<dbReference type="GO" id="GO:0043266">
    <property type="term" value="P:regulation of potassium ion transport"/>
    <property type="evidence" value="ECO:0007669"/>
    <property type="project" value="TreeGrafter"/>
</dbReference>
<feature type="transmembrane region" description="Helical" evidence="7">
    <location>
        <begin position="576"/>
        <end position="597"/>
    </location>
</feature>
<dbReference type="PANTHER" id="PTHR19444">
    <property type="entry name" value="UNC-93 RELATED"/>
    <property type="match status" value="1"/>
</dbReference>
<dbReference type="GO" id="GO:0015459">
    <property type="term" value="F:potassium channel regulator activity"/>
    <property type="evidence" value="ECO:0007669"/>
    <property type="project" value="TreeGrafter"/>
</dbReference>
<evidence type="ECO:0000313" key="8">
    <source>
        <dbReference type="EMBL" id="KAG8197345.1"/>
    </source>
</evidence>
<feature type="region of interest" description="Disordered" evidence="6">
    <location>
        <begin position="382"/>
        <end position="414"/>
    </location>
</feature>
<dbReference type="GO" id="GO:0006937">
    <property type="term" value="P:regulation of muscle contraction"/>
    <property type="evidence" value="ECO:0007669"/>
    <property type="project" value="TreeGrafter"/>
</dbReference>
<feature type="transmembrane region" description="Helical" evidence="7">
    <location>
        <begin position="650"/>
        <end position="677"/>
    </location>
</feature>
<accession>A0AAV6VMM3</accession>
<sequence>MPVVENAFQNFIIYFPYKILNLRENAKVRRLEQQFHPFIPHNLGNSTPPSTMKLQPTEKHEAIKMTRPRIIKNVVVLSSGILVLFTAYDGLTMLQSTMNGTQGLGVASQAVLYFCFCISALVFPKYVIKRLGSKLTVIVSMASYIPYVASNFYPEWSVMIPTSMLLGFGGALLWGSQANYLNDVSTMYADLLLSEKRGETESATNAENESEDDNESKRGEFDKVDVQTEKSKKRIDMEIGTRNETKSISELGRTKSGMITETKSDVDGKRRKISNAGCRCISCVYIEYDQTDAYLLANQLETEKRRDKSSPEWVPGNFEVLASEQPLSSSECHFSDKDKTRNHQNVEVFNQNCSNKNGFENQNGKIKDRHIFVNTVNAKRMHDSKFHNSNNIADSNKKHENKQNTKADQPENSNFAIDRNNPIALNNISSPIPKVCTSNDQTTTKANDTYSIKNSKMNHQQNNLTELNKEVKSNFDFTGDMEEIKSNKKIPHPQANNSTERKRLIESTTARFFGIHGLFFLSSSIWSNLMSYGVLHSGEHQTSTFASANATCGVGFCGFESREHQQRHQPSDETRYALTGVCVALGVASVALVATFLDALDDKNKKERFTLGLLTATLALVKRGKLLMLMPLSFYLGLSKGFYTADFTKAFVGCALGTTHVGLVTVCYGAACAVSSITSGVLVRRCGRAPIFAFGAAANVCACALMLAWTPTGAADSRPVLFGLAALWGCHAGIVWSQIRAFYGVLYKADEEAAFATFHTWYSLGFCLSFAYSEFLCTYVKICVLLVISAIGYLGYFIVERKHSRKINK</sequence>
<protein>
    <recommendedName>
        <fullName evidence="10">UNC93-like protein</fullName>
    </recommendedName>
</protein>
<evidence type="ECO:0000256" key="7">
    <source>
        <dbReference type="SAM" id="Phobius"/>
    </source>
</evidence>
<feature type="transmembrane region" description="Helical" evidence="7">
    <location>
        <begin position="131"/>
        <end position="150"/>
    </location>
</feature>
<feature type="transmembrane region" description="Helical" evidence="7">
    <location>
        <begin position="510"/>
        <end position="529"/>
    </location>
</feature>
<dbReference type="PANTHER" id="PTHR19444:SF11">
    <property type="entry name" value="UNC93-LIKE PROTEIN"/>
    <property type="match status" value="1"/>
</dbReference>
<dbReference type="GO" id="GO:0055120">
    <property type="term" value="C:striated muscle dense body"/>
    <property type="evidence" value="ECO:0007669"/>
    <property type="project" value="TreeGrafter"/>
</dbReference>
<dbReference type="Pfam" id="PF05978">
    <property type="entry name" value="UNC-93"/>
    <property type="match status" value="2"/>
</dbReference>
<dbReference type="EMBL" id="JAFNEN010000056">
    <property type="protein sequence ID" value="KAG8197345.1"/>
    <property type="molecule type" value="Genomic_DNA"/>
</dbReference>
<keyword evidence="9" id="KW-1185">Reference proteome</keyword>
<gene>
    <name evidence="8" type="ORF">JTE90_013472</name>
</gene>
<dbReference type="SUPFAM" id="SSF103473">
    <property type="entry name" value="MFS general substrate transporter"/>
    <property type="match status" value="1"/>
</dbReference>
<feature type="compositionally biased region" description="Basic and acidic residues" evidence="6">
    <location>
        <begin position="395"/>
        <end position="409"/>
    </location>
</feature>
<dbReference type="Gene3D" id="1.20.1250.20">
    <property type="entry name" value="MFS general substrate transporter like domains"/>
    <property type="match status" value="1"/>
</dbReference>
<feature type="transmembrane region" description="Helical" evidence="7">
    <location>
        <begin position="609"/>
        <end position="630"/>
    </location>
</feature>
<feature type="transmembrane region" description="Helical" evidence="7">
    <location>
        <begin position="74"/>
        <end position="94"/>
    </location>
</feature>
<feature type="transmembrane region" description="Helical" evidence="7">
    <location>
        <begin position="753"/>
        <end position="772"/>
    </location>
</feature>
<evidence type="ECO:0008006" key="10">
    <source>
        <dbReference type="Google" id="ProtNLM"/>
    </source>
</evidence>
<proteinExistence type="inferred from homology"/>
<name>A0AAV6VMM3_9ARAC</name>
<comment type="subcellular location">
    <subcellularLocation>
        <location evidence="1">Membrane</location>
        <topology evidence="1">Multi-pass membrane protein</topology>
    </subcellularLocation>
</comment>
<evidence type="ECO:0000256" key="1">
    <source>
        <dbReference type="ARBA" id="ARBA00004141"/>
    </source>
</evidence>
<evidence type="ECO:0000256" key="5">
    <source>
        <dbReference type="ARBA" id="ARBA00023136"/>
    </source>
</evidence>
<evidence type="ECO:0000256" key="2">
    <source>
        <dbReference type="ARBA" id="ARBA00009172"/>
    </source>
</evidence>
<comment type="caution">
    <text evidence="8">The sequence shown here is derived from an EMBL/GenBank/DDBJ whole genome shotgun (WGS) entry which is preliminary data.</text>
</comment>
<keyword evidence="3 7" id="KW-0812">Transmembrane</keyword>
<comment type="similarity">
    <text evidence="2">Belongs to the unc-93 family.</text>
</comment>
<feature type="transmembrane region" description="Helical" evidence="7">
    <location>
        <begin position="156"/>
        <end position="175"/>
    </location>
</feature>
<feature type="region of interest" description="Disordered" evidence="6">
    <location>
        <begin position="199"/>
        <end position="233"/>
    </location>
</feature>
<feature type="transmembrane region" description="Helical" evidence="7">
    <location>
        <begin position="689"/>
        <end position="709"/>
    </location>
</feature>
<dbReference type="InterPro" id="IPR051951">
    <property type="entry name" value="UNC-93_regulatory"/>
</dbReference>
<evidence type="ECO:0000313" key="9">
    <source>
        <dbReference type="Proteomes" id="UP000827092"/>
    </source>
</evidence>
<dbReference type="GO" id="GO:0005886">
    <property type="term" value="C:plasma membrane"/>
    <property type="evidence" value="ECO:0007669"/>
    <property type="project" value="TreeGrafter"/>
</dbReference>
<dbReference type="InterPro" id="IPR010291">
    <property type="entry name" value="Ion_channel_UNC-93"/>
</dbReference>
<dbReference type="InterPro" id="IPR036259">
    <property type="entry name" value="MFS_trans_sf"/>
</dbReference>
<dbReference type="AlphaFoldDB" id="A0AAV6VMM3"/>
<evidence type="ECO:0000256" key="3">
    <source>
        <dbReference type="ARBA" id="ARBA00022692"/>
    </source>
</evidence>
<dbReference type="Proteomes" id="UP000827092">
    <property type="component" value="Unassembled WGS sequence"/>
</dbReference>
<evidence type="ECO:0000256" key="4">
    <source>
        <dbReference type="ARBA" id="ARBA00022989"/>
    </source>
</evidence>
<organism evidence="8 9">
    <name type="scientific">Oedothorax gibbosus</name>
    <dbReference type="NCBI Taxonomy" id="931172"/>
    <lineage>
        <taxon>Eukaryota</taxon>
        <taxon>Metazoa</taxon>
        <taxon>Ecdysozoa</taxon>
        <taxon>Arthropoda</taxon>
        <taxon>Chelicerata</taxon>
        <taxon>Arachnida</taxon>
        <taxon>Araneae</taxon>
        <taxon>Araneomorphae</taxon>
        <taxon>Entelegynae</taxon>
        <taxon>Araneoidea</taxon>
        <taxon>Linyphiidae</taxon>
        <taxon>Erigoninae</taxon>
        <taxon>Oedothorax</taxon>
    </lineage>
</organism>
<feature type="transmembrane region" description="Helical" evidence="7">
    <location>
        <begin position="106"/>
        <end position="124"/>
    </location>
</feature>
<feature type="transmembrane region" description="Helical" evidence="7">
    <location>
        <begin position="778"/>
        <end position="799"/>
    </location>
</feature>
<keyword evidence="4 7" id="KW-1133">Transmembrane helix</keyword>
<feature type="transmembrane region" description="Helical" evidence="7">
    <location>
        <begin position="721"/>
        <end position="746"/>
    </location>
</feature>
<reference evidence="8 9" key="1">
    <citation type="journal article" date="2022" name="Nat. Ecol. Evol.">
        <title>A masculinizing supergene underlies an exaggerated male reproductive morph in a spider.</title>
        <authorList>
            <person name="Hendrickx F."/>
            <person name="De Corte Z."/>
            <person name="Sonet G."/>
            <person name="Van Belleghem S.M."/>
            <person name="Kostlbacher S."/>
            <person name="Vangestel C."/>
        </authorList>
    </citation>
    <scope>NUCLEOTIDE SEQUENCE [LARGE SCALE GENOMIC DNA]</scope>
    <source>
        <strain evidence="8">W744_W776</strain>
    </source>
</reference>